<dbReference type="PANTHER" id="PTHR43065:SF10">
    <property type="entry name" value="PEROXIDE STRESS-ACTIVATED HISTIDINE KINASE MAK3"/>
    <property type="match status" value="1"/>
</dbReference>
<dbReference type="SMART" id="SM00387">
    <property type="entry name" value="HATPase_c"/>
    <property type="match status" value="1"/>
</dbReference>
<dbReference type="InterPro" id="IPR004358">
    <property type="entry name" value="Sig_transdc_His_kin-like_C"/>
</dbReference>
<evidence type="ECO:0000256" key="1">
    <source>
        <dbReference type="ARBA" id="ARBA00000085"/>
    </source>
</evidence>
<keyword evidence="7" id="KW-0067">ATP-binding</keyword>
<keyword evidence="3" id="KW-0597">Phosphoprotein</keyword>
<dbReference type="PRINTS" id="PR00344">
    <property type="entry name" value="BCTRLSENSOR"/>
</dbReference>
<sequence>MLLQQKLLARRITDWRFSPELQRSMMTGMNFLFDYIRPKLGRILLLWVVLSVVALAMMAGIERHRLVGDFTNKSANLHRLTSQRADQHDAHLTSLSAIFVAGGIARQDLLLNVAATITRFYPRITSVNVIPFDGTEPIVQTSSDMSGEEVALVRRLAMQSTGTLQIGLALSKPNHYLLVKRTPNTDAAKNGLALIIDAQAMMASDDPFWQKPSVAYSLFMPDGTPLAGELISGGVEFSKQLGSASQPLIFKASLVIQLADLLSVGTALPTLAVLSALFLIILLGFAQRAHTTDAENRAKLSAQEARLAHASRINAMGEMASGMAHELSQPLTAILSQSQAGRRLAQRGDIDRLGDILDDTVAQAQRASDILERLRRWSKPNRAHVRVCSLNDAVRGVDRLLALEAKETGATVILEVSEAPILIHANPVELEQVIFNLVRNAFEASDGAHVTIRTSTSNEVATLEIIDDGPGVPSHLRPRIFEPFVTGKPDGTGLGLALCQRLVEEMDGEIALIEDAPLTVFQITLPLSKAPGNHE</sequence>
<dbReference type="SUPFAM" id="SSF55874">
    <property type="entry name" value="ATPase domain of HSP90 chaperone/DNA topoisomerase II/histidine kinase"/>
    <property type="match status" value="1"/>
</dbReference>
<keyword evidence="6 11" id="KW-0418">Kinase</keyword>
<keyword evidence="8" id="KW-0902">Two-component regulatory system</keyword>
<dbReference type="InterPro" id="IPR036890">
    <property type="entry name" value="HATPase_C_sf"/>
</dbReference>
<dbReference type="InterPro" id="IPR036097">
    <property type="entry name" value="HisK_dim/P_sf"/>
</dbReference>
<dbReference type="Gene3D" id="1.10.287.130">
    <property type="match status" value="1"/>
</dbReference>
<evidence type="ECO:0000256" key="3">
    <source>
        <dbReference type="ARBA" id="ARBA00022553"/>
    </source>
</evidence>
<feature type="transmembrane region" description="Helical" evidence="9">
    <location>
        <begin position="40"/>
        <end position="61"/>
    </location>
</feature>
<accession>A0A2R4MIU9</accession>
<dbReference type="InterPro" id="IPR003594">
    <property type="entry name" value="HATPase_dom"/>
</dbReference>
<geneLocation type="plasmid" evidence="12">
    <name>phl2708x3</name>
</geneLocation>
<dbReference type="EMBL" id="CP021331">
    <property type="protein sequence ID" value="AVX05932.1"/>
    <property type="molecule type" value="Genomic_DNA"/>
</dbReference>
<evidence type="ECO:0000256" key="7">
    <source>
        <dbReference type="ARBA" id="ARBA00022840"/>
    </source>
</evidence>
<reference evidence="11 12" key="1">
    <citation type="submission" date="2017-05" db="EMBL/GenBank/DDBJ databases">
        <title>Genome Analysis of Maritalea myrionectae HL2708#5.</title>
        <authorList>
            <consortium name="Cotde Inc.-PKNU"/>
            <person name="Jang D."/>
            <person name="Oh H.-M."/>
        </authorList>
    </citation>
    <scope>NUCLEOTIDE SEQUENCE [LARGE SCALE GENOMIC DNA]</scope>
    <source>
        <strain evidence="11 12">HL2708#5</strain>
        <plasmid evidence="12">phl2708x3</plasmid>
    </source>
</reference>
<feature type="domain" description="Histidine kinase" evidence="10">
    <location>
        <begin position="322"/>
        <end position="529"/>
    </location>
</feature>
<dbReference type="Gene3D" id="3.30.565.10">
    <property type="entry name" value="Histidine kinase-like ATPase, C-terminal domain"/>
    <property type="match status" value="1"/>
</dbReference>
<dbReference type="EC" id="2.7.13.3" evidence="2"/>
<dbReference type="GO" id="GO:0005524">
    <property type="term" value="F:ATP binding"/>
    <property type="evidence" value="ECO:0007669"/>
    <property type="project" value="UniProtKB-KW"/>
</dbReference>
<dbReference type="AlphaFoldDB" id="A0A2R4MIU9"/>
<name>A0A2R4MIU9_9HYPH</name>
<feature type="transmembrane region" description="Helical" evidence="9">
    <location>
        <begin position="261"/>
        <end position="286"/>
    </location>
</feature>
<dbReference type="KEGG" id="mmyr:MXMO3_03429"/>
<organism evidence="11 12">
    <name type="scientific">Maritalea myrionectae</name>
    <dbReference type="NCBI Taxonomy" id="454601"/>
    <lineage>
        <taxon>Bacteria</taxon>
        <taxon>Pseudomonadati</taxon>
        <taxon>Pseudomonadota</taxon>
        <taxon>Alphaproteobacteria</taxon>
        <taxon>Hyphomicrobiales</taxon>
        <taxon>Devosiaceae</taxon>
        <taxon>Maritalea</taxon>
    </lineage>
</organism>
<gene>
    <name evidence="11" type="ORF">MXMO3_03429</name>
</gene>
<dbReference type="InterPro" id="IPR003661">
    <property type="entry name" value="HisK_dim/P_dom"/>
</dbReference>
<keyword evidence="5" id="KW-0547">Nucleotide-binding</keyword>
<evidence type="ECO:0000256" key="8">
    <source>
        <dbReference type="ARBA" id="ARBA00023012"/>
    </source>
</evidence>
<keyword evidence="9" id="KW-0812">Transmembrane</keyword>
<evidence type="ECO:0000313" key="11">
    <source>
        <dbReference type="EMBL" id="AVX05932.1"/>
    </source>
</evidence>
<dbReference type="Proteomes" id="UP000258927">
    <property type="component" value="Plasmid pHL2708X3"/>
</dbReference>
<evidence type="ECO:0000256" key="5">
    <source>
        <dbReference type="ARBA" id="ARBA00022741"/>
    </source>
</evidence>
<dbReference type="Pfam" id="PF00512">
    <property type="entry name" value="HisKA"/>
    <property type="match status" value="1"/>
</dbReference>
<dbReference type="SMART" id="SM00388">
    <property type="entry name" value="HisKA"/>
    <property type="match status" value="1"/>
</dbReference>
<dbReference type="Pfam" id="PF02518">
    <property type="entry name" value="HATPase_c"/>
    <property type="match status" value="1"/>
</dbReference>
<dbReference type="InterPro" id="IPR005467">
    <property type="entry name" value="His_kinase_dom"/>
</dbReference>
<dbReference type="PANTHER" id="PTHR43065">
    <property type="entry name" value="SENSOR HISTIDINE KINASE"/>
    <property type="match status" value="1"/>
</dbReference>
<dbReference type="SUPFAM" id="SSF47384">
    <property type="entry name" value="Homodimeric domain of signal transducing histidine kinase"/>
    <property type="match status" value="1"/>
</dbReference>
<evidence type="ECO:0000313" key="12">
    <source>
        <dbReference type="Proteomes" id="UP000258927"/>
    </source>
</evidence>
<keyword evidence="9" id="KW-0472">Membrane</keyword>
<evidence type="ECO:0000256" key="2">
    <source>
        <dbReference type="ARBA" id="ARBA00012438"/>
    </source>
</evidence>
<comment type="catalytic activity">
    <reaction evidence="1">
        <text>ATP + protein L-histidine = ADP + protein N-phospho-L-histidine.</text>
        <dbReference type="EC" id="2.7.13.3"/>
    </reaction>
</comment>
<evidence type="ECO:0000256" key="6">
    <source>
        <dbReference type="ARBA" id="ARBA00022777"/>
    </source>
</evidence>
<dbReference type="PROSITE" id="PS50109">
    <property type="entry name" value="HIS_KIN"/>
    <property type="match status" value="1"/>
</dbReference>
<keyword evidence="4" id="KW-0808">Transferase</keyword>
<keyword evidence="11" id="KW-0614">Plasmid</keyword>
<keyword evidence="12" id="KW-1185">Reference proteome</keyword>
<evidence type="ECO:0000256" key="4">
    <source>
        <dbReference type="ARBA" id="ARBA00022679"/>
    </source>
</evidence>
<dbReference type="GO" id="GO:0000155">
    <property type="term" value="F:phosphorelay sensor kinase activity"/>
    <property type="evidence" value="ECO:0007669"/>
    <property type="project" value="InterPro"/>
</dbReference>
<dbReference type="CDD" id="cd00082">
    <property type="entry name" value="HisKA"/>
    <property type="match status" value="1"/>
</dbReference>
<evidence type="ECO:0000259" key="10">
    <source>
        <dbReference type="PROSITE" id="PS50109"/>
    </source>
</evidence>
<evidence type="ECO:0000256" key="9">
    <source>
        <dbReference type="SAM" id="Phobius"/>
    </source>
</evidence>
<protein>
    <recommendedName>
        <fullName evidence="2">histidine kinase</fullName>
        <ecNumber evidence="2">2.7.13.3</ecNumber>
    </recommendedName>
</protein>
<proteinExistence type="predicted"/>
<keyword evidence="9" id="KW-1133">Transmembrane helix</keyword>